<accession>A0A8H5A9L1</accession>
<gene>
    <name evidence="2" type="ORF">FOXYS1_8177</name>
</gene>
<dbReference type="InterPro" id="IPR000210">
    <property type="entry name" value="BTB/POZ_dom"/>
</dbReference>
<protein>
    <recommendedName>
        <fullName evidence="1">BTB domain-containing protein</fullName>
    </recommendedName>
</protein>
<dbReference type="PROSITE" id="PS50097">
    <property type="entry name" value="BTB"/>
    <property type="match status" value="1"/>
</dbReference>
<comment type="caution">
    <text evidence="2">The sequence shown here is derived from an EMBL/GenBank/DDBJ whole genome shotgun (WGS) entry which is preliminary data.</text>
</comment>
<dbReference type="InterPro" id="IPR011333">
    <property type="entry name" value="SKP1/BTB/POZ_sf"/>
</dbReference>
<evidence type="ECO:0000313" key="2">
    <source>
        <dbReference type="EMBL" id="KAF5261143.1"/>
    </source>
</evidence>
<name>A0A8H5A9L1_FUSOX</name>
<proteinExistence type="predicted"/>
<dbReference type="Gene3D" id="3.30.710.10">
    <property type="entry name" value="Potassium Channel Kv1.1, Chain A"/>
    <property type="match status" value="1"/>
</dbReference>
<dbReference type="AlphaFoldDB" id="A0A8H5A9L1"/>
<evidence type="ECO:0000259" key="1">
    <source>
        <dbReference type="PROSITE" id="PS50097"/>
    </source>
</evidence>
<reference evidence="2" key="1">
    <citation type="submission" date="2020-02" db="EMBL/GenBank/DDBJ databases">
        <title>Identification and distribution of gene clusters putatively required for synthesis of sphingolipid metabolism inhibitors in phylogenetically diverse species of the filamentous fungus Fusarium.</title>
        <authorList>
            <person name="Kim H.-S."/>
            <person name="Busman M."/>
            <person name="Brown D.W."/>
            <person name="Divon H."/>
            <person name="Uhlig S."/>
            <person name="Proctor R.H."/>
        </authorList>
    </citation>
    <scope>NUCLEOTIDE SEQUENCE [LARGE SCALE GENOMIC DNA]</scope>
    <source>
        <strain evidence="2">NRRL 39464</strain>
    </source>
</reference>
<evidence type="ECO:0000313" key="3">
    <source>
        <dbReference type="Proteomes" id="UP000558688"/>
    </source>
</evidence>
<dbReference type="EMBL" id="JAAFOW010001331">
    <property type="protein sequence ID" value="KAF5261143.1"/>
    <property type="molecule type" value="Genomic_DNA"/>
</dbReference>
<organism evidence="2 3">
    <name type="scientific">Fusarium oxysporum</name>
    <name type="common">Fusarium vascular wilt</name>
    <dbReference type="NCBI Taxonomy" id="5507"/>
    <lineage>
        <taxon>Eukaryota</taxon>
        <taxon>Fungi</taxon>
        <taxon>Dikarya</taxon>
        <taxon>Ascomycota</taxon>
        <taxon>Pezizomycotina</taxon>
        <taxon>Sordariomycetes</taxon>
        <taxon>Hypocreomycetidae</taxon>
        <taxon>Hypocreales</taxon>
        <taxon>Nectriaceae</taxon>
        <taxon>Fusarium</taxon>
        <taxon>Fusarium oxysporum species complex</taxon>
    </lineage>
</organism>
<dbReference type="Proteomes" id="UP000558688">
    <property type="component" value="Unassembled WGS sequence"/>
</dbReference>
<feature type="domain" description="BTB" evidence="1">
    <location>
        <begin position="28"/>
        <end position="86"/>
    </location>
</feature>
<sequence length="369" mass="41456">MSRNPAKRQKVQGVTPAASDFESFAPDGDVVFIVNRDKRVRVHSVVMKGASPVFAAMLGPNFMEGQALATANANANAETDPFEIALPEEESSICFGWIRRALHSQSATMLWDPKCLELVKVWSIIDKYDMQQSMQLSIMFWSHKRLSAALTTQDLWLLALVCFQNKDSASFETITKRLLRRSEGAFFTSGSKTERLVNKNMQGRFWYKLAAKLQVVRTDAQNKVARLVYNEIPFILASHTCATETADYFDHLPHLMWNDGFQIFFLDIGAPASYLDEVLSALDSWVTRHGGRHGGLCDGCAGLTDLLRRQIRNSEPKIKGICLACFEKGDSTCSEHKDQAPFEKAKVKKLLLNDYIYVVIRTTLATEDA</sequence>